<dbReference type="OrthoDB" id="196650at2759"/>
<reference evidence="9 10" key="1">
    <citation type="journal article" date="2011" name="PLoS Pathog.">
        <title>Endophytic Life Strategies Decoded by Genome and Transcriptome Analyses of the Mutualistic Root Symbiont Piriformospora indica.</title>
        <authorList>
            <person name="Zuccaro A."/>
            <person name="Lahrmann U."/>
            <person name="Guldener U."/>
            <person name="Langen G."/>
            <person name="Pfiffi S."/>
            <person name="Biedenkopf D."/>
            <person name="Wong P."/>
            <person name="Samans B."/>
            <person name="Grimm C."/>
            <person name="Basiewicz M."/>
            <person name="Murat C."/>
            <person name="Martin F."/>
            <person name="Kogel K.H."/>
        </authorList>
    </citation>
    <scope>NUCLEOTIDE SEQUENCE [LARGE SCALE GENOMIC DNA]</scope>
    <source>
        <strain evidence="9 10">DSM 11827</strain>
    </source>
</reference>
<dbReference type="InterPro" id="IPR011701">
    <property type="entry name" value="MFS"/>
</dbReference>
<evidence type="ECO:0000256" key="3">
    <source>
        <dbReference type="ARBA" id="ARBA00022692"/>
    </source>
</evidence>
<feature type="transmembrane region" description="Helical" evidence="7">
    <location>
        <begin position="365"/>
        <end position="389"/>
    </location>
</feature>
<protein>
    <submittedName>
        <fullName evidence="9">Related to tetracycline resistance protein</fullName>
    </submittedName>
</protein>
<organism evidence="9 10">
    <name type="scientific">Serendipita indica (strain DSM 11827)</name>
    <name type="common">Root endophyte fungus</name>
    <name type="synonym">Piriformospora indica</name>
    <dbReference type="NCBI Taxonomy" id="1109443"/>
    <lineage>
        <taxon>Eukaryota</taxon>
        <taxon>Fungi</taxon>
        <taxon>Dikarya</taxon>
        <taxon>Basidiomycota</taxon>
        <taxon>Agaricomycotina</taxon>
        <taxon>Agaricomycetes</taxon>
        <taxon>Sebacinales</taxon>
        <taxon>Serendipitaceae</taxon>
        <taxon>Serendipita</taxon>
    </lineage>
</organism>
<sequence length="459" mass="49841">MSVKTVIFLSLILDLFAFTIPLPLFPRIVEWYTQREAHDKTGLLSRSLQAVSFLRSFFRSSKLDTKRWDVVLLGGFMGSLFSALQFLVSPHIGSLSDKYGRKPVLLVTMIGNILSALIWVQSTSWSSYLLSRAVGGLSEGNVQLAIAILSDVTPAETRSRSLALVGLAFSICFCIGPPIGAYFSMHPFQFQSYLREGWELNIYATPALVTLVLLVVETLFLAFALPETRARVTSEAIQSTEKDAKASKKPSATKGNPVLSRLHRLSVLKQARGMHFNFLLAFSGVEFTLTFLTYDLFDWNNAKNGRLLAIVGIMSALLQGGYTRTATRKIGEGVMARRGMISCAISFLLLASLPSLDAIWAPRVIYVAAAFLAFTSATVVSSLTALASLQCDDDASTSEGSALAKGKALGQFRSSGQLGRAIGPLLSCAMYWTFGPSVTYSTAAAAMMALAVSMRQLTK</sequence>
<dbReference type="InterPro" id="IPR036259">
    <property type="entry name" value="MFS_trans_sf"/>
</dbReference>
<comment type="subcellular location">
    <subcellularLocation>
        <location evidence="1">Membrane</location>
        <topology evidence="1">Multi-pass membrane protein</topology>
    </subcellularLocation>
</comment>
<evidence type="ECO:0000256" key="6">
    <source>
        <dbReference type="SAM" id="MobiDB-lite"/>
    </source>
</evidence>
<gene>
    <name evidence="9" type="ORF">PIIN_00302</name>
</gene>
<dbReference type="SUPFAM" id="SSF103473">
    <property type="entry name" value="MFS general substrate transporter"/>
    <property type="match status" value="1"/>
</dbReference>
<name>G4T5J2_SERID</name>
<feature type="transmembrane region" description="Helical" evidence="7">
    <location>
        <begin position="6"/>
        <end position="25"/>
    </location>
</feature>
<dbReference type="AlphaFoldDB" id="G4T5J2"/>
<feature type="transmembrane region" description="Helical" evidence="7">
    <location>
        <begin position="203"/>
        <end position="225"/>
    </location>
</feature>
<dbReference type="HOGENOM" id="CLU_001265_10_2_1"/>
<keyword evidence="2" id="KW-0813">Transport</keyword>
<proteinExistence type="predicted"/>
<keyword evidence="3 7" id="KW-0812">Transmembrane</keyword>
<feature type="transmembrane region" description="Helical" evidence="7">
    <location>
        <begin position="335"/>
        <end position="353"/>
    </location>
</feature>
<evidence type="ECO:0000256" key="4">
    <source>
        <dbReference type="ARBA" id="ARBA00022989"/>
    </source>
</evidence>
<evidence type="ECO:0000256" key="2">
    <source>
        <dbReference type="ARBA" id="ARBA00022448"/>
    </source>
</evidence>
<evidence type="ECO:0000313" key="9">
    <source>
        <dbReference type="EMBL" id="CCA66619.1"/>
    </source>
</evidence>
<feature type="transmembrane region" description="Helical" evidence="7">
    <location>
        <begin position="440"/>
        <end position="458"/>
    </location>
</feature>
<evidence type="ECO:0000313" key="10">
    <source>
        <dbReference type="Proteomes" id="UP000007148"/>
    </source>
</evidence>
<dbReference type="EMBL" id="CAFZ01000003">
    <property type="protein sequence ID" value="CCA66619.1"/>
    <property type="molecule type" value="Genomic_DNA"/>
</dbReference>
<keyword evidence="4 7" id="KW-1133">Transmembrane helix</keyword>
<dbReference type="GO" id="GO:0022857">
    <property type="term" value="F:transmembrane transporter activity"/>
    <property type="evidence" value="ECO:0007669"/>
    <property type="project" value="InterPro"/>
</dbReference>
<dbReference type="PROSITE" id="PS50850">
    <property type="entry name" value="MFS"/>
    <property type="match status" value="1"/>
</dbReference>
<evidence type="ECO:0000259" key="8">
    <source>
        <dbReference type="PROSITE" id="PS50850"/>
    </source>
</evidence>
<dbReference type="Proteomes" id="UP000007148">
    <property type="component" value="Unassembled WGS sequence"/>
</dbReference>
<feature type="transmembrane region" description="Helical" evidence="7">
    <location>
        <begin position="70"/>
        <end position="92"/>
    </location>
</feature>
<dbReference type="PANTHER" id="PTHR23504">
    <property type="entry name" value="MAJOR FACILITATOR SUPERFAMILY DOMAIN-CONTAINING PROTEIN 10"/>
    <property type="match status" value="1"/>
</dbReference>
<dbReference type="FunFam" id="1.20.1250.20:FF:000223">
    <property type="entry name" value="Major facilitator superfamily domain-containing protein"/>
    <property type="match status" value="1"/>
</dbReference>
<dbReference type="eggNOG" id="KOG2615">
    <property type="taxonomic scope" value="Eukaryota"/>
</dbReference>
<dbReference type="Pfam" id="PF07690">
    <property type="entry name" value="MFS_1"/>
    <property type="match status" value="1"/>
</dbReference>
<comment type="caution">
    <text evidence="9">The sequence shown here is derived from an EMBL/GenBank/DDBJ whole genome shotgun (WGS) entry which is preliminary data.</text>
</comment>
<dbReference type="OMA" id="EWYVNIS"/>
<evidence type="ECO:0000256" key="5">
    <source>
        <dbReference type="ARBA" id="ARBA00023136"/>
    </source>
</evidence>
<dbReference type="InParanoid" id="G4T5J2"/>
<accession>G4T5J2</accession>
<keyword evidence="10" id="KW-1185">Reference proteome</keyword>
<evidence type="ECO:0000256" key="1">
    <source>
        <dbReference type="ARBA" id="ARBA00004141"/>
    </source>
</evidence>
<feature type="transmembrane region" description="Helical" evidence="7">
    <location>
        <begin position="306"/>
        <end position="323"/>
    </location>
</feature>
<dbReference type="InterPro" id="IPR020846">
    <property type="entry name" value="MFS_dom"/>
</dbReference>
<feature type="transmembrane region" description="Helical" evidence="7">
    <location>
        <begin position="274"/>
        <end position="294"/>
    </location>
</feature>
<feature type="domain" description="Major facilitator superfamily (MFS) profile" evidence="8">
    <location>
        <begin position="7"/>
        <end position="459"/>
    </location>
</feature>
<feature type="region of interest" description="Disordered" evidence="6">
    <location>
        <begin position="236"/>
        <end position="256"/>
    </location>
</feature>
<dbReference type="Gene3D" id="1.20.1250.20">
    <property type="entry name" value="MFS general substrate transporter like domains"/>
    <property type="match status" value="1"/>
</dbReference>
<feature type="transmembrane region" description="Helical" evidence="7">
    <location>
        <begin position="162"/>
        <end position="183"/>
    </location>
</feature>
<evidence type="ECO:0000256" key="7">
    <source>
        <dbReference type="SAM" id="Phobius"/>
    </source>
</evidence>
<keyword evidence="5 7" id="KW-0472">Membrane</keyword>
<dbReference type="GO" id="GO:0016020">
    <property type="term" value="C:membrane"/>
    <property type="evidence" value="ECO:0007669"/>
    <property type="project" value="UniProtKB-SubCell"/>
</dbReference>
<dbReference type="PANTHER" id="PTHR23504:SF31">
    <property type="entry name" value="MAJOR FACILITATOR SUPERFAMILY DOMAIN-CONTAINING PROTEIN 10"/>
    <property type="match status" value="1"/>
</dbReference>